<reference evidence="3" key="2">
    <citation type="submission" date="2023-06" db="EMBL/GenBank/DDBJ databases">
        <authorList>
            <consortium name="Lawrence Berkeley National Laboratory"/>
            <person name="Haridas S."/>
            <person name="Hensen N."/>
            <person name="Bonometti L."/>
            <person name="Westerberg I."/>
            <person name="Brannstrom I.O."/>
            <person name="Guillou S."/>
            <person name="Cros-Aarteil S."/>
            <person name="Calhoun S."/>
            <person name="Kuo A."/>
            <person name="Mondo S."/>
            <person name="Pangilinan J."/>
            <person name="Riley R."/>
            <person name="Labutti K."/>
            <person name="Andreopoulos B."/>
            <person name="Lipzen A."/>
            <person name="Chen C."/>
            <person name="Yanf M."/>
            <person name="Daum C."/>
            <person name="Ng V."/>
            <person name="Clum A."/>
            <person name="Steindorff A."/>
            <person name="Ohm R."/>
            <person name="Martin F."/>
            <person name="Silar P."/>
            <person name="Natvig D."/>
            <person name="Lalanne C."/>
            <person name="Gautier V."/>
            <person name="Ament-Velasquez S.L."/>
            <person name="Kruys A."/>
            <person name="Hutchinson M.I."/>
            <person name="Powell A.J."/>
            <person name="Barry K."/>
            <person name="Miller A.N."/>
            <person name="Grigoriev I.V."/>
            <person name="Debuchy R."/>
            <person name="Gladieux P."/>
            <person name="Thoren M.H."/>
            <person name="Johannesson H."/>
        </authorList>
    </citation>
    <scope>NUCLEOTIDE SEQUENCE</scope>
    <source>
        <strain evidence="3">CBS 955.72</strain>
    </source>
</reference>
<feature type="compositionally biased region" description="Low complexity" evidence="2">
    <location>
        <begin position="1"/>
        <end position="12"/>
    </location>
</feature>
<feature type="compositionally biased region" description="Basic and acidic residues" evidence="2">
    <location>
        <begin position="263"/>
        <end position="284"/>
    </location>
</feature>
<reference evidence="3" key="1">
    <citation type="journal article" date="2023" name="Mol. Phylogenet. Evol.">
        <title>Genome-scale phylogeny and comparative genomics of the fungal order Sordariales.</title>
        <authorList>
            <person name="Hensen N."/>
            <person name="Bonometti L."/>
            <person name="Westerberg I."/>
            <person name="Brannstrom I.O."/>
            <person name="Guillou S."/>
            <person name="Cros-Aarteil S."/>
            <person name="Calhoun S."/>
            <person name="Haridas S."/>
            <person name="Kuo A."/>
            <person name="Mondo S."/>
            <person name="Pangilinan J."/>
            <person name="Riley R."/>
            <person name="LaButti K."/>
            <person name="Andreopoulos B."/>
            <person name="Lipzen A."/>
            <person name="Chen C."/>
            <person name="Yan M."/>
            <person name="Daum C."/>
            <person name="Ng V."/>
            <person name="Clum A."/>
            <person name="Steindorff A."/>
            <person name="Ohm R.A."/>
            <person name="Martin F."/>
            <person name="Silar P."/>
            <person name="Natvig D.O."/>
            <person name="Lalanne C."/>
            <person name="Gautier V."/>
            <person name="Ament-Velasquez S.L."/>
            <person name="Kruys A."/>
            <person name="Hutchinson M.I."/>
            <person name="Powell A.J."/>
            <person name="Barry K."/>
            <person name="Miller A.N."/>
            <person name="Grigoriev I.V."/>
            <person name="Debuchy R."/>
            <person name="Gladieux P."/>
            <person name="Hiltunen Thoren M."/>
            <person name="Johannesson H."/>
        </authorList>
    </citation>
    <scope>NUCLEOTIDE SEQUENCE</scope>
    <source>
        <strain evidence="3">CBS 955.72</strain>
    </source>
</reference>
<keyword evidence="1" id="KW-0175">Coiled coil</keyword>
<dbReference type="Proteomes" id="UP001275084">
    <property type="component" value="Unassembled WGS sequence"/>
</dbReference>
<proteinExistence type="predicted"/>
<sequence>MSSSSTPTLPTTVPGIVPSEYYFTSHPTPANQPSCSTSDSNDPQPTHQPKRPPLHLRTAGRSNQQTPPTPHLPFARPWVSPSGANSPLSPMSPLTLDPRPLEELYNERAYLLHSLQRQGERAMRLFERYAALEAQMGGKKGGVRKLKKEAATVKSRIREGTQQEQLMMLRLGEIHVEIQNRERWVVVRQRPVHQSTVFERQLGSPLTTSPEYFSAESALSPLSPSFVPGTAAPGDVWGQKGAGTSSKGRQPLAGYEDSPTIPQDDRLEEQGLEEKQESKRGCDDNDKEADEIAVEGVAWDIGGEGDSGQDGGVRAWRKRLSSIPLAPLFSLKARDKRMSLPSLEATWDRPT</sequence>
<comment type="caution">
    <text evidence="3">The sequence shown here is derived from an EMBL/GenBank/DDBJ whole genome shotgun (WGS) entry which is preliminary data.</text>
</comment>
<name>A0AAJ0ME85_9PEZI</name>
<feature type="coiled-coil region" evidence="1">
    <location>
        <begin position="115"/>
        <end position="163"/>
    </location>
</feature>
<keyword evidence="4" id="KW-1185">Reference proteome</keyword>
<dbReference type="EMBL" id="JAUIQD010000004">
    <property type="protein sequence ID" value="KAK3353197.1"/>
    <property type="molecule type" value="Genomic_DNA"/>
</dbReference>
<evidence type="ECO:0000313" key="3">
    <source>
        <dbReference type="EMBL" id="KAK3353197.1"/>
    </source>
</evidence>
<evidence type="ECO:0000313" key="4">
    <source>
        <dbReference type="Proteomes" id="UP001275084"/>
    </source>
</evidence>
<feature type="compositionally biased region" description="Polar residues" evidence="2">
    <location>
        <begin position="25"/>
        <end position="47"/>
    </location>
</feature>
<organism evidence="3 4">
    <name type="scientific">Lasiosphaeria hispida</name>
    <dbReference type="NCBI Taxonomy" id="260671"/>
    <lineage>
        <taxon>Eukaryota</taxon>
        <taxon>Fungi</taxon>
        <taxon>Dikarya</taxon>
        <taxon>Ascomycota</taxon>
        <taxon>Pezizomycotina</taxon>
        <taxon>Sordariomycetes</taxon>
        <taxon>Sordariomycetidae</taxon>
        <taxon>Sordariales</taxon>
        <taxon>Lasiosphaeriaceae</taxon>
        <taxon>Lasiosphaeria</taxon>
    </lineage>
</organism>
<accession>A0AAJ0ME85</accession>
<feature type="region of interest" description="Disordered" evidence="2">
    <location>
        <begin position="1"/>
        <end position="94"/>
    </location>
</feature>
<evidence type="ECO:0000256" key="1">
    <source>
        <dbReference type="SAM" id="Coils"/>
    </source>
</evidence>
<gene>
    <name evidence="3" type="ORF">B0T25DRAFT_568411</name>
</gene>
<feature type="region of interest" description="Disordered" evidence="2">
    <location>
        <begin position="230"/>
        <end position="291"/>
    </location>
</feature>
<evidence type="ECO:0000256" key="2">
    <source>
        <dbReference type="SAM" id="MobiDB-lite"/>
    </source>
</evidence>
<dbReference type="AlphaFoldDB" id="A0AAJ0ME85"/>
<protein>
    <submittedName>
        <fullName evidence="3">Uncharacterized protein</fullName>
    </submittedName>
</protein>